<proteinExistence type="predicted"/>
<evidence type="ECO:0000313" key="4">
    <source>
        <dbReference type="Proteomes" id="UP001059596"/>
    </source>
</evidence>
<reference evidence="3" key="1">
    <citation type="journal article" date="2023" name="Genome Biol. Evol.">
        <title>Long-read-based Genome Assembly of Drosophila gunungcola Reveals Fewer Chemosensory Genes in Flower-breeding Species.</title>
        <authorList>
            <person name="Negi A."/>
            <person name="Liao B.Y."/>
            <person name="Yeh S.D."/>
        </authorList>
    </citation>
    <scope>NUCLEOTIDE SEQUENCE</scope>
    <source>
        <strain evidence="3">Sukarami</strain>
    </source>
</reference>
<dbReference type="Proteomes" id="UP001059596">
    <property type="component" value="Unassembled WGS sequence"/>
</dbReference>
<feature type="compositionally biased region" description="Acidic residues" evidence="1">
    <location>
        <begin position="10"/>
        <end position="22"/>
    </location>
</feature>
<name>A0A9Q0BRT4_9MUSC</name>
<keyword evidence="2" id="KW-0472">Membrane</keyword>
<protein>
    <submittedName>
        <fullName evidence="3">Uncharacterized protein</fullName>
    </submittedName>
</protein>
<keyword evidence="2" id="KW-1133">Transmembrane helix</keyword>
<gene>
    <name evidence="3" type="ORF">M5D96_005820</name>
</gene>
<accession>A0A9Q0BRT4</accession>
<keyword evidence="2" id="KW-0812">Transmembrane</keyword>
<feature type="non-terminal residue" evidence="3">
    <location>
        <position position="86"/>
    </location>
</feature>
<sequence>NTGHYRDTDTDNNDTDNGNDNDTDQKERSFPFAEHPEDKQTARRSPFNIFLCALWVIVKIVMGALPVNSLVNMRISLCVPPSDLAF</sequence>
<dbReference type="AlphaFoldDB" id="A0A9Q0BRT4"/>
<evidence type="ECO:0000256" key="2">
    <source>
        <dbReference type="SAM" id="Phobius"/>
    </source>
</evidence>
<keyword evidence="4" id="KW-1185">Reference proteome</keyword>
<dbReference type="EMBL" id="JAMKOV010000003">
    <property type="protein sequence ID" value="KAI8041555.1"/>
    <property type="molecule type" value="Genomic_DNA"/>
</dbReference>
<evidence type="ECO:0000313" key="3">
    <source>
        <dbReference type="EMBL" id="KAI8041555.1"/>
    </source>
</evidence>
<organism evidence="3 4">
    <name type="scientific">Drosophila gunungcola</name>
    <name type="common">fruit fly</name>
    <dbReference type="NCBI Taxonomy" id="103775"/>
    <lineage>
        <taxon>Eukaryota</taxon>
        <taxon>Metazoa</taxon>
        <taxon>Ecdysozoa</taxon>
        <taxon>Arthropoda</taxon>
        <taxon>Hexapoda</taxon>
        <taxon>Insecta</taxon>
        <taxon>Pterygota</taxon>
        <taxon>Neoptera</taxon>
        <taxon>Endopterygota</taxon>
        <taxon>Diptera</taxon>
        <taxon>Brachycera</taxon>
        <taxon>Muscomorpha</taxon>
        <taxon>Ephydroidea</taxon>
        <taxon>Drosophilidae</taxon>
        <taxon>Drosophila</taxon>
        <taxon>Sophophora</taxon>
    </lineage>
</organism>
<feature type="compositionally biased region" description="Basic and acidic residues" evidence="1">
    <location>
        <begin position="23"/>
        <end position="41"/>
    </location>
</feature>
<evidence type="ECO:0000256" key="1">
    <source>
        <dbReference type="SAM" id="MobiDB-lite"/>
    </source>
</evidence>
<feature type="non-terminal residue" evidence="3">
    <location>
        <position position="1"/>
    </location>
</feature>
<feature type="region of interest" description="Disordered" evidence="1">
    <location>
        <begin position="1"/>
        <end position="42"/>
    </location>
</feature>
<feature type="transmembrane region" description="Helical" evidence="2">
    <location>
        <begin position="47"/>
        <end position="67"/>
    </location>
</feature>
<comment type="caution">
    <text evidence="3">The sequence shown here is derived from an EMBL/GenBank/DDBJ whole genome shotgun (WGS) entry which is preliminary data.</text>
</comment>